<keyword evidence="2" id="KW-0812">Transmembrane</keyword>
<evidence type="ECO:0000313" key="5">
    <source>
        <dbReference type="Proteomes" id="UP000567246"/>
    </source>
</evidence>
<feature type="transmembrane region" description="Helical" evidence="2">
    <location>
        <begin position="158"/>
        <end position="181"/>
    </location>
</feature>
<reference evidence="4 5" key="1">
    <citation type="submission" date="2020-08" db="EMBL/GenBank/DDBJ databases">
        <title>Sequencing the genomes of 1000 actinobacteria strains.</title>
        <authorList>
            <person name="Klenk H.-P."/>
        </authorList>
    </citation>
    <scope>NUCLEOTIDE SEQUENCE [LARGE SCALE GENOMIC DNA]</scope>
    <source>
        <strain evidence="4 5">DSM 17945</strain>
    </source>
</reference>
<dbReference type="AlphaFoldDB" id="A0A7W9JL64"/>
<keyword evidence="2" id="KW-0472">Membrane</keyword>
<sequence length="187" mass="18734">MTEPHPAHDPHRRADGGQPSWYGGGASGGGSSAASWPDGPAADADRAGWEQAPSYSEQQAAPAYGGQAGHGQDGYAPAGYAPAPGHGRPAYGFGAPLAPGQTEGTGRSVASMILGIVSIVGGFTLVVPPIVGVILGHLGLKREPNGRGMAIAGLVMNYLSLAFVLLGVVLLTILVAAGMAASEYSTY</sequence>
<feature type="transmembrane region" description="Helical" evidence="2">
    <location>
        <begin position="113"/>
        <end position="138"/>
    </location>
</feature>
<feature type="compositionally biased region" description="Gly residues" evidence="1">
    <location>
        <begin position="22"/>
        <end position="31"/>
    </location>
</feature>
<organism evidence="4 5">
    <name type="scientific">Micrococcus endophyticus</name>
    <dbReference type="NCBI Taxonomy" id="455343"/>
    <lineage>
        <taxon>Bacteria</taxon>
        <taxon>Bacillati</taxon>
        <taxon>Actinomycetota</taxon>
        <taxon>Actinomycetes</taxon>
        <taxon>Micrococcales</taxon>
        <taxon>Micrococcaceae</taxon>
        <taxon>Micrococcus</taxon>
    </lineage>
</organism>
<dbReference type="Pfam" id="PF13828">
    <property type="entry name" value="DUF4190"/>
    <property type="match status" value="1"/>
</dbReference>
<feature type="compositionally biased region" description="Low complexity" evidence="1">
    <location>
        <begin position="32"/>
        <end position="42"/>
    </location>
</feature>
<evidence type="ECO:0000313" key="4">
    <source>
        <dbReference type="EMBL" id="MBB5849312.1"/>
    </source>
</evidence>
<feature type="domain" description="DUF4190" evidence="3">
    <location>
        <begin position="108"/>
        <end position="166"/>
    </location>
</feature>
<accession>A0A7W9JL64</accession>
<proteinExistence type="predicted"/>
<dbReference type="EMBL" id="JACHMW010000001">
    <property type="protein sequence ID" value="MBB5849312.1"/>
    <property type="molecule type" value="Genomic_DNA"/>
</dbReference>
<evidence type="ECO:0000256" key="2">
    <source>
        <dbReference type="SAM" id="Phobius"/>
    </source>
</evidence>
<dbReference type="Proteomes" id="UP000567246">
    <property type="component" value="Unassembled WGS sequence"/>
</dbReference>
<dbReference type="RefSeq" id="WP_184172804.1">
    <property type="nucleotide sequence ID" value="NZ_BAABAG010000019.1"/>
</dbReference>
<protein>
    <recommendedName>
        <fullName evidence="3">DUF4190 domain-containing protein</fullName>
    </recommendedName>
</protein>
<dbReference type="InterPro" id="IPR025241">
    <property type="entry name" value="DUF4190"/>
</dbReference>
<feature type="compositionally biased region" description="Basic and acidic residues" evidence="1">
    <location>
        <begin position="1"/>
        <end position="15"/>
    </location>
</feature>
<evidence type="ECO:0000259" key="3">
    <source>
        <dbReference type="Pfam" id="PF13828"/>
    </source>
</evidence>
<name>A0A7W9JL64_9MICC</name>
<comment type="caution">
    <text evidence="4">The sequence shown here is derived from an EMBL/GenBank/DDBJ whole genome shotgun (WGS) entry which is preliminary data.</text>
</comment>
<evidence type="ECO:0000256" key="1">
    <source>
        <dbReference type="SAM" id="MobiDB-lite"/>
    </source>
</evidence>
<gene>
    <name evidence="4" type="ORF">HDA33_001876</name>
</gene>
<feature type="region of interest" description="Disordered" evidence="1">
    <location>
        <begin position="1"/>
        <end position="70"/>
    </location>
</feature>
<keyword evidence="5" id="KW-1185">Reference proteome</keyword>
<keyword evidence="2" id="KW-1133">Transmembrane helix</keyword>